<evidence type="ECO:0000313" key="4">
    <source>
        <dbReference type="EMBL" id="HJB74797.1"/>
    </source>
</evidence>
<accession>A0A9D2MHQ3</accession>
<keyword evidence="3" id="KW-0732">Signal</keyword>
<reference evidence="4" key="2">
    <citation type="submission" date="2021-04" db="EMBL/GenBank/DDBJ databases">
        <authorList>
            <person name="Gilroy R."/>
        </authorList>
    </citation>
    <scope>NUCLEOTIDE SEQUENCE</scope>
    <source>
        <strain evidence="4">CHK188-16595</strain>
    </source>
</reference>
<feature type="transmembrane region" description="Helical" evidence="2">
    <location>
        <begin position="321"/>
        <end position="339"/>
    </location>
</feature>
<dbReference type="Proteomes" id="UP000823877">
    <property type="component" value="Unassembled WGS sequence"/>
</dbReference>
<dbReference type="SUPFAM" id="SSF48239">
    <property type="entry name" value="Terpenoid cyclases/Protein prenyltransferases"/>
    <property type="match status" value="1"/>
</dbReference>
<evidence type="ECO:0008006" key="6">
    <source>
        <dbReference type="Google" id="ProtNLM"/>
    </source>
</evidence>
<evidence type="ECO:0000256" key="3">
    <source>
        <dbReference type="SAM" id="SignalP"/>
    </source>
</evidence>
<dbReference type="EMBL" id="DWXN01000008">
    <property type="protein sequence ID" value="HJB74797.1"/>
    <property type="molecule type" value="Genomic_DNA"/>
</dbReference>
<reference evidence="4" key="1">
    <citation type="journal article" date="2021" name="PeerJ">
        <title>Extensive microbial diversity within the chicken gut microbiome revealed by metagenomics and culture.</title>
        <authorList>
            <person name="Gilroy R."/>
            <person name="Ravi A."/>
            <person name="Getino M."/>
            <person name="Pursley I."/>
            <person name="Horton D.L."/>
            <person name="Alikhan N.F."/>
            <person name="Baker D."/>
            <person name="Gharbi K."/>
            <person name="Hall N."/>
            <person name="Watson M."/>
            <person name="Adriaenssens E.M."/>
            <person name="Foster-Nyarko E."/>
            <person name="Jarju S."/>
            <person name="Secka A."/>
            <person name="Antonio M."/>
            <person name="Oren A."/>
            <person name="Chaudhuri R.R."/>
            <person name="La Ragione R."/>
            <person name="Hildebrand F."/>
            <person name="Pallen M.J."/>
        </authorList>
    </citation>
    <scope>NUCLEOTIDE SEQUENCE</scope>
    <source>
        <strain evidence="4">CHK188-16595</strain>
    </source>
</reference>
<keyword evidence="2" id="KW-0472">Membrane</keyword>
<sequence length="345" mass="36240">MKKITAALLCVMLVISTSVTAFGATKNDVKEKIDTAVAFAFDGNYSKNGYDVSASKNLYILAQSGADISAFATDYFKSVSDTAAAGTLTDAGVIGMAVTIADLAGADPENINGTDLTNMLKNADPGAVSTPYNYFYAIEAAVNHGMKDTAAAFSNALAKYYIPGTGTDFWNGYGTSPDDLAMFILAMETAGAYTEYTKDAFEILETFATPDGYSNYGANADSTALALAAYAAAGNTEKADEIYDILIKNYYDPETGGFLADYDEYYATADAVFALRFYLPLADDAAPQESTTGNHETTTESSSAQQNKDTGTKSPNTGISVFPAAGAALFALAAGGLLVKRNKNK</sequence>
<comment type="caution">
    <text evidence="4">The sequence shown here is derived from an EMBL/GenBank/DDBJ whole genome shotgun (WGS) entry which is preliminary data.</text>
</comment>
<name>A0A9D2MHQ3_9FIRM</name>
<dbReference type="Gene3D" id="1.50.10.20">
    <property type="match status" value="1"/>
</dbReference>
<evidence type="ECO:0000256" key="1">
    <source>
        <dbReference type="SAM" id="MobiDB-lite"/>
    </source>
</evidence>
<gene>
    <name evidence="4" type="ORF">IAA37_03890</name>
</gene>
<dbReference type="AlphaFoldDB" id="A0A9D2MHQ3"/>
<feature type="signal peptide" evidence="3">
    <location>
        <begin position="1"/>
        <end position="23"/>
    </location>
</feature>
<keyword evidence="2" id="KW-1133">Transmembrane helix</keyword>
<feature type="compositionally biased region" description="Polar residues" evidence="1">
    <location>
        <begin position="288"/>
        <end position="316"/>
    </location>
</feature>
<proteinExistence type="predicted"/>
<feature type="region of interest" description="Disordered" evidence="1">
    <location>
        <begin position="287"/>
        <end position="316"/>
    </location>
</feature>
<feature type="chain" id="PRO_5038476236" description="Gram-positive cocci surface proteins LPxTG domain-containing protein" evidence="3">
    <location>
        <begin position="24"/>
        <end position="345"/>
    </location>
</feature>
<evidence type="ECO:0000256" key="2">
    <source>
        <dbReference type="SAM" id="Phobius"/>
    </source>
</evidence>
<keyword evidence="2" id="KW-0812">Transmembrane</keyword>
<organism evidence="4 5">
    <name type="scientific">Candidatus Eubacterium faecale</name>
    <dbReference type="NCBI Taxonomy" id="2838568"/>
    <lineage>
        <taxon>Bacteria</taxon>
        <taxon>Bacillati</taxon>
        <taxon>Bacillota</taxon>
        <taxon>Clostridia</taxon>
        <taxon>Eubacteriales</taxon>
        <taxon>Eubacteriaceae</taxon>
        <taxon>Eubacterium</taxon>
    </lineage>
</organism>
<dbReference type="InterPro" id="IPR008930">
    <property type="entry name" value="Terpenoid_cyclase/PrenylTrfase"/>
</dbReference>
<protein>
    <recommendedName>
        <fullName evidence="6">Gram-positive cocci surface proteins LPxTG domain-containing protein</fullName>
    </recommendedName>
</protein>
<evidence type="ECO:0000313" key="5">
    <source>
        <dbReference type="Proteomes" id="UP000823877"/>
    </source>
</evidence>